<evidence type="ECO:0000313" key="4">
    <source>
        <dbReference type="Proteomes" id="UP000019491"/>
    </source>
</evidence>
<dbReference type="Pfam" id="PF00561">
    <property type="entry name" value="Abhydrolase_1"/>
    <property type="match status" value="1"/>
</dbReference>
<comment type="caution">
    <text evidence="3">The sequence shown here is derived from an EMBL/GenBank/DDBJ whole genome shotgun (WGS) entry which is preliminary data.</text>
</comment>
<name>X0PY53_RHOWR</name>
<evidence type="ECO:0000256" key="1">
    <source>
        <dbReference type="ARBA" id="ARBA00022801"/>
    </source>
</evidence>
<gene>
    <name evidence="3" type="ORF">RW1_007_00010</name>
</gene>
<dbReference type="InterPro" id="IPR000073">
    <property type="entry name" value="AB_hydrolase_1"/>
</dbReference>
<dbReference type="PRINTS" id="PR00412">
    <property type="entry name" value="EPOXHYDRLASE"/>
</dbReference>
<organism evidence="3 4">
    <name type="scientific">Rhodococcus wratislaviensis NBRC 100605</name>
    <dbReference type="NCBI Taxonomy" id="1219028"/>
    <lineage>
        <taxon>Bacteria</taxon>
        <taxon>Bacillati</taxon>
        <taxon>Actinomycetota</taxon>
        <taxon>Actinomycetes</taxon>
        <taxon>Mycobacteriales</taxon>
        <taxon>Nocardiaceae</taxon>
        <taxon>Rhodococcus</taxon>
    </lineage>
</organism>
<dbReference type="PANTHER" id="PTHR43798">
    <property type="entry name" value="MONOACYLGLYCEROL LIPASE"/>
    <property type="match status" value="1"/>
</dbReference>
<dbReference type="Proteomes" id="UP000019491">
    <property type="component" value="Unassembled WGS sequence"/>
</dbReference>
<sequence>MLPKDGVVRSGGHMANPPNSLYASADGVKFHYHDLGEGDPTIFLHGGGPGCTAWSDFGPVAPLFARDRRAILVDILQYGQSDKCTITGPMWDFHAAKIIALLDELGIARADFVCNSWGGTIALDLAAKYPDRVRALVITGSMPVFYGPLAPLPENGHRGRTARDVYYGGEGPTREKMRQLITRLEWFDGDKLPEETLDMRYEQSLDPEEMALAAASDNPRGEWQDLTAELGMITAPVLFAWGMHDAFLTPDYPLMLARMIEHGHLYVMDKASHHLQEERPYDYYSVVTGFLDQQHP</sequence>
<reference evidence="3 4" key="1">
    <citation type="submission" date="2014-02" db="EMBL/GenBank/DDBJ databases">
        <title>Whole genome shotgun sequence of Rhodococcus wratislaviensis NBRC 100605.</title>
        <authorList>
            <person name="Hosoyama A."/>
            <person name="Tsuchikane K."/>
            <person name="Yoshida I."/>
            <person name="Ohji S."/>
            <person name="Ichikawa N."/>
            <person name="Yamazoe A."/>
            <person name="Fujita N."/>
        </authorList>
    </citation>
    <scope>NUCLEOTIDE SEQUENCE [LARGE SCALE GENOMIC DNA]</scope>
    <source>
        <strain evidence="3 4">NBRC 100605</strain>
    </source>
</reference>
<dbReference type="PANTHER" id="PTHR43798:SF31">
    <property type="entry name" value="AB HYDROLASE SUPERFAMILY PROTEIN YCLE"/>
    <property type="match status" value="1"/>
</dbReference>
<dbReference type="GO" id="GO:0016787">
    <property type="term" value="F:hydrolase activity"/>
    <property type="evidence" value="ECO:0007669"/>
    <property type="project" value="UniProtKB-KW"/>
</dbReference>
<dbReference type="AlphaFoldDB" id="X0PY53"/>
<dbReference type="EMBL" id="BAWF01000007">
    <property type="protein sequence ID" value="GAF43337.1"/>
    <property type="molecule type" value="Genomic_DNA"/>
</dbReference>
<dbReference type="PRINTS" id="PR00111">
    <property type="entry name" value="ABHYDROLASE"/>
</dbReference>
<dbReference type="GO" id="GO:0016020">
    <property type="term" value="C:membrane"/>
    <property type="evidence" value="ECO:0007669"/>
    <property type="project" value="TreeGrafter"/>
</dbReference>
<dbReference type="InterPro" id="IPR000639">
    <property type="entry name" value="Epox_hydrolase-like"/>
</dbReference>
<evidence type="ECO:0000259" key="2">
    <source>
        <dbReference type="Pfam" id="PF00561"/>
    </source>
</evidence>
<dbReference type="InterPro" id="IPR029058">
    <property type="entry name" value="AB_hydrolase_fold"/>
</dbReference>
<feature type="domain" description="AB hydrolase-1" evidence="2">
    <location>
        <begin position="40"/>
        <end position="280"/>
    </location>
</feature>
<accession>X0PY53</accession>
<dbReference type="InterPro" id="IPR050266">
    <property type="entry name" value="AB_hydrolase_sf"/>
</dbReference>
<proteinExistence type="predicted"/>
<keyword evidence="4" id="KW-1185">Reference proteome</keyword>
<keyword evidence="1 3" id="KW-0378">Hydrolase</keyword>
<dbReference type="SUPFAM" id="SSF53474">
    <property type="entry name" value="alpha/beta-Hydrolases"/>
    <property type="match status" value="1"/>
</dbReference>
<evidence type="ECO:0000313" key="3">
    <source>
        <dbReference type="EMBL" id="GAF43337.1"/>
    </source>
</evidence>
<dbReference type="Gene3D" id="3.40.50.1820">
    <property type="entry name" value="alpha/beta hydrolase"/>
    <property type="match status" value="1"/>
</dbReference>
<protein>
    <submittedName>
        <fullName evidence="3">Putative meta-cleavage compound hydrolase</fullName>
    </submittedName>
</protein>